<dbReference type="GO" id="GO:0008270">
    <property type="term" value="F:zinc ion binding"/>
    <property type="evidence" value="ECO:0007669"/>
    <property type="project" value="UniProtKB-KW"/>
</dbReference>
<dbReference type="InterPro" id="IPR000571">
    <property type="entry name" value="Znf_CCCH"/>
</dbReference>
<dbReference type="FunFam" id="4.10.1000.10:FF:000021">
    <property type="entry name" value="Zinc finger CCCH domain-containing protein 17"/>
    <property type="match status" value="1"/>
</dbReference>
<feature type="region of interest" description="Disordered" evidence="7">
    <location>
        <begin position="236"/>
        <end position="284"/>
    </location>
</feature>
<evidence type="ECO:0000259" key="8">
    <source>
        <dbReference type="PROSITE" id="PS50103"/>
    </source>
</evidence>
<reference evidence="9" key="1">
    <citation type="submission" date="2018-02" db="EMBL/GenBank/DDBJ databases">
        <authorList>
            <person name="Cohen D.B."/>
            <person name="Kent A.D."/>
        </authorList>
    </citation>
    <scope>NUCLEOTIDE SEQUENCE</scope>
</reference>
<feature type="compositionally biased region" description="Low complexity" evidence="7">
    <location>
        <begin position="599"/>
        <end position="608"/>
    </location>
</feature>
<feature type="compositionally biased region" description="Basic and acidic residues" evidence="7">
    <location>
        <begin position="609"/>
        <end position="621"/>
    </location>
</feature>
<feature type="compositionally biased region" description="Basic and acidic residues" evidence="7">
    <location>
        <begin position="432"/>
        <end position="447"/>
    </location>
</feature>
<evidence type="ECO:0000256" key="4">
    <source>
        <dbReference type="ARBA" id="ARBA00022833"/>
    </source>
</evidence>
<feature type="zinc finger region" description="C3H1-type" evidence="6">
    <location>
        <begin position="75"/>
        <end position="101"/>
    </location>
</feature>
<evidence type="ECO:0000256" key="3">
    <source>
        <dbReference type="ARBA" id="ARBA00022771"/>
    </source>
</evidence>
<dbReference type="InterPro" id="IPR036855">
    <property type="entry name" value="Znf_CCCH_sf"/>
</dbReference>
<name>A0A2N9IK33_FAGSY</name>
<sequence length="745" mass="83356">MFAATQQQQQQHHHQPQPQQQNQKQQQEQEVPKASTSTAQEEALKRNTDCVYFLASPLTCKKGSECEYRHSEFARLNPRDCWYWLNGNCLNAKCSFRHPPLDAALGTQAAPSPGSSLPLSQAAATPAAQAPYGSSKQAVPCIFYQKGLCLKGDRCAFLHGPNPTTGNKVPQMAAATHVTEPPALKKTFGGLEKFTQEQKIPQVNVSKSVAVPPGAKPALKAEAAFPRNVVGVERNVPPPTRLDDEVSRYKATNVPPVINGNSVSRSNRSQQAPLPEDYSFPNGKDGDEFLRESSPGFDVLVDNELGDSDYYHGEDQFGRTRGHEGRNLNSVNEYDMGHSADYNNSMTDVDRERFPDPRGHGSYDHMQGQYAWEQHRASSERMLVEPAHLERRRGYHKSDSPDHIDNLDLRHHLSKQRRGNGLRSIVSHAHNNHVEERSYRSSSRRDALNLPPNESSLGNRLRGRIKLPGRSPVNGSDLRPERDLDRGRNWDRLSPGRPQISHQGRLRDRIKGRVQEDINVEGRNFNGPRTWREITDENSDFARPKSLAELKVVKNADGKELQSLGKRKNLEDYQQSEGDLKFEGPKPLSEILKRKRGADAGASGSDKSSGYKEDNNQREIQENLISGSEGTAGAYTQRAKEEAIGLLFGDEEESAVGTVTENIDEAPGQPSQAPDPNEFEAEDGMIYDENIEDQELEVDQRDGDYEYEQVEDGEYTYEEGENAEEYLDEEEDGDDFAKKIGVMIT</sequence>
<evidence type="ECO:0000256" key="1">
    <source>
        <dbReference type="ARBA" id="ARBA00022723"/>
    </source>
</evidence>
<accession>A0A2N9IK33</accession>
<feature type="region of interest" description="Disordered" evidence="7">
    <location>
        <begin position="566"/>
        <end position="633"/>
    </location>
</feature>
<feature type="zinc finger region" description="C3H1-type" evidence="6">
    <location>
        <begin position="135"/>
        <end position="162"/>
    </location>
</feature>
<dbReference type="PANTHER" id="PTHR15725">
    <property type="entry name" value="ZN-FINGER, C-X8-C-X5-C-X3-H TYPE-CONTAINING"/>
    <property type="match status" value="1"/>
</dbReference>
<feature type="compositionally biased region" description="Basic and acidic residues" evidence="7">
    <location>
        <begin position="478"/>
        <end position="491"/>
    </location>
</feature>
<evidence type="ECO:0000256" key="7">
    <source>
        <dbReference type="SAM" id="MobiDB-lite"/>
    </source>
</evidence>
<dbReference type="AlphaFoldDB" id="A0A2N9IK33"/>
<feature type="zinc finger region" description="C3H1-type" evidence="6">
    <location>
        <begin position="44"/>
        <end position="73"/>
    </location>
</feature>
<dbReference type="GO" id="GO:0003677">
    <property type="term" value="F:DNA binding"/>
    <property type="evidence" value="ECO:0007669"/>
    <property type="project" value="UniProtKB-KW"/>
</dbReference>
<feature type="compositionally biased region" description="Polar residues" evidence="7">
    <location>
        <begin position="259"/>
        <end position="272"/>
    </location>
</feature>
<feature type="region of interest" description="Disordered" evidence="7">
    <location>
        <begin position="1"/>
        <end position="40"/>
    </location>
</feature>
<feature type="domain" description="C3H1-type" evidence="8">
    <location>
        <begin position="44"/>
        <end position="73"/>
    </location>
</feature>
<dbReference type="SMART" id="SM00356">
    <property type="entry name" value="ZnF_C3H1"/>
    <property type="match status" value="3"/>
</dbReference>
<dbReference type="Pfam" id="PF15663">
    <property type="entry name" value="zf-CCCH_3"/>
    <property type="match status" value="1"/>
</dbReference>
<evidence type="ECO:0000256" key="5">
    <source>
        <dbReference type="ARBA" id="ARBA00023125"/>
    </source>
</evidence>
<dbReference type="SUPFAM" id="SSF90229">
    <property type="entry name" value="CCCH zinc finger"/>
    <property type="match status" value="1"/>
</dbReference>
<protein>
    <recommendedName>
        <fullName evidence="8">C3H1-type domain-containing protein</fullName>
    </recommendedName>
</protein>
<keyword evidence="1 6" id="KW-0479">Metal-binding</keyword>
<evidence type="ECO:0000256" key="2">
    <source>
        <dbReference type="ARBA" id="ARBA00022737"/>
    </source>
</evidence>
<organism evidence="9">
    <name type="scientific">Fagus sylvatica</name>
    <name type="common">Beechnut</name>
    <dbReference type="NCBI Taxonomy" id="28930"/>
    <lineage>
        <taxon>Eukaryota</taxon>
        <taxon>Viridiplantae</taxon>
        <taxon>Streptophyta</taxon>
        <taxon>Embryophyta</taxon>
        <taxon>Tracheophyta</taxon>
        <taxon>Spermatophyta</taxon>
        <taxon>Magnoliopsida</taxon>
        <taxon>eudicotyledons</taxon>
        <taxon>Gunneridae</taxon>
        <taxon>Pentapetalae</taxon>
        <taxon>rosids</taxon>
        <taxon>fabids</taxon>
        <taxon>Fagales</taxon>
        <taxon>Fagaceae</taxon>
        <taxon>Fagus</taxon>
    </lineage>
</organism>
<keyword evidence="2" id="KW-0677">Repeat</keyword>
<dbReference type="PANTHER" id="PTHR15725:SF14">
    <property type="entry name" value="ZINC FINGER CCCH DOMAIN-CONTAINING PROTEIN 11A"/>
    <property type="match status" value="1"/>
</dbReference>
<dbReference type="Gene3D" id="4.10.1000.10">
    <property type="entry name" value="Zinc finger, CCCH-type"/>
    <property type="match status" value="2"/>
</dbReference>
<dbReference type="PROSITE" id="PS50103">
    <property type="entry name" value="ZF_C3H1"/>
    <property type="match status" value="3"/>
</dbReference>
<dbReference type="EMBL" id="OIVN01006141">
    <property type="protein sequence ID" value="SPD26026.1"/>
    <property type="molecule type" value="Genomic_DNA"/>
</dbReference>
<feature type="region of interest" description="Disordered" evidence="7">
    <location>
        <begin position="415"/>
        <end position="507"/>
    </location>
</feature>
<dbReference type="GO" id="GO:0003729">
    <property type="term" value="F:mRNA binding"/>
    <property type="evidence" value="ECO:0007669"/>
    <property type="project" value="TreeGrafter"/>
</dbReference>
<feature type="domain" description="C3H1-type" evidence="8">
    <location>
        <begin position="75"/>
        <end position="101"/>
    </location>
</feature>
<dbReference type="InterPro" id="IPR041686">
    <property type="entry name" value="Znf-CCCH_3"/>
</dbReference>
<keyword evidence="4 6" id="KW-0862">Zinc</keyword>
<evidence type="ECO:0000313" key="9">
    <source>
        <dbReference type="EMBL" id="SPD26026.1"/>
    </source>
</evidence>
<evidence type="ECO:0000256" key="6">
    <source>
        <dbReference type="PROSITE-ProRule" id="PRU00723"/>
    </source>
</evidence>
<feature type="compositionally biased region" description="Low complexity" evidence="7">
    <location>
        <begin position="1"/>
        <end position="29"/>
    </location>
</feature>
<proteinExistence type="predicted"/>
<gene>
    <name evidence="9" type="ORF">FSB_LOCUS53908</name>
</gene>
<keyword evidence="3 6" id="KW-0863">Zinc-finger</keyword>
<dbReference type="Pfam" id="PF00642">
    <property type="entry name" value="zf-CCCH"/>
    <property type="match status" value="1"/>
</dbReference>
<feature type="domain" description="C3H1-type" evidence="8">
    <location>
        <begin position="135"/>
        <end position="162"/>
    </location>
</feature>
<keyword evidence="5" id="KW-0238">DNA-binding</keyword>